<dbReference type="InterPro" id="IPR008136">
    <property type="entry name" value="CinA_C"/>
</dbReference>
<dbReference type="InterPro" id="IPR036653">
    <property type="entry name" value="CinA-like_C"/>
</dbReference>
<dbReference type="RefSeq" id="WP_208428738.1">
    <property type="nucleotide sequence ID" value="NZ_JAEPRJ010000001.1"/>
</dbReference>
<accession>A0ABS1IZJ4</accession>
<dbReference type="SUPFAM" id="SSF142433">
    <property type="entry name" value="CinA-like"/>
    <property type="match status" value="1"/>
</dbReference>
<dbReference type="EMBL" id="JAEPRJ010000001">
    <property type="protein sequence ID" value="MBK5897240.1"/>
    <property type="molecule type" value="Genomic_DNA"/>
</dbReference>
<name>A0ABS1IZJ4_9FIRM</name>
<evidence type="ECO:0000313" key="3">
    <source>
        <dbReference type="Proteomes" id="UP000604730"/>
    </source>
</evidence>
<sequence length="160" mass="16934">MKLEEEVVQRLLEKKLTITTAESCTGGLIGATIVNVSGASGCFNEGYITYANEAKVRLLGVKEENISKYGVVSDIVVKEMAKGALKSASADIAVAVSGIAGPLGGSPSKPVGTVFIGLCIKDKNTKALSCRAYEFHFQGDRTEIRHKTVQEALKIILSAT</sequence>
<reference evidence="2 3" key="1">
    <citation type="submission" date="2021-01" db="EMBL/GenBank/DDBJ databases">
        <title>Isolation and description of Catonella massiliensis sp. nov., a novel Catonella species, isolated from a stable periodontitis subject.</title>
        <authorList>
            <person name="Antezack A."/>
            <person name="Boxberger M."/>
            <person name="La Scola B."/>
            <person name="Monnet-Corti V."/>
        </authorList>
    </citation>
    <scope>NUCLEOTIDE SEQUENCE [LARGE SCALE GENOMIC DNA]</scope>
    <source>
        <strain evidence="2 3">Marseille-Q4567</strain>
    </source>
</reference>
<dbReference type="Pfam" id="PF02464">
    <property type="entry name" value="CinA"/>
    <property type="match status" value="1"/>
</dbReference>
<dbReference type="NCBIfam" id="TIGR00199">
    <property type="entry name" value="PncC_domain"/>
    <property type="match status" value="1"/>
</dbReference>
<feature type="domain" description="CinA C-terminal" evidence="1">
    <location>
        <begin position="2"/>
        <end position="158"/>
    </location>
</feature>
<organism evidence="2 3">
    <name type="scientific">Catonella massiliensis</name>
    <dbReference type="NCBI Taxonomy" id="2799636"/>
    <lineage>
        <taxon>Bacteria</taxon>
        <taxon>Bacillati</taxon>
        <taxon>Bacillota</taxon>
        <taxon>Clostridia</taxon>
        <taxon>Lachnospirales</taxon>
        <taxon>Lachnospiraceae</taxon>
        <taxon>Catonella</taxon>
    </lineage>
</organism>
<evidence type="ECO:0000313" key="2">
    <source>
        <dbReference type="EMBL" id="MBK5897240.1"/>
    </source>
</evidence>
<dbReference type="Gene3D" id="3.90.950.20">
    <property type="entry name" value="CinA-like"/>
    <property type="match status" value="1"/>
</dbReference>
<dbReference type="Proteomes" id="UP000604730">
    <property type="component" value="Unassembled WGS sequence"/>
</dbReference>
<evidence type="ECO:0000259" key="1">
    <source>
        <dbReference type="Pfam" id="PF02464"/>
    </source>
</evidence>
<comment type="caution">
    <text evidence="2">The sequence shown here is derived from an EMBL/GenBank/DDBJ whole genome shotgun (WGS) entry which is preliminary data.</text>
</comment>
<protein>
    <submittedName>
        <fullName evidence="2">CinA family protein</fullName>
    </submittedName>
</protein>
<proteinExistence type="predicted"/>
<gene>
    <name evidence="2" type="ORF">JJN12_05485</name>
</gene>
<keyword evidence="3" id="KW-1185">Reference proteome</keyword>